<feature type="region of interest" description="Disordered" evidence="1">
    <location>
        <begin position="69"/>
        <end position="99"/>
    </location>
</feature>
<reference evidence="2" key="1">
    <citation type="submission" date="2016-01" db="EMBL/GenBank/DDBJ databases">
        <authorList>
            <person name="Peeters C."/>
        </authorList>
    </citation>
    <scope>NUCLEOTIDE SEQUENCE [LARGE SCALE GENOMIC DNA]</scope>
    <source>
        <strain evidence="2">LMG 22937</strain>
    </source>
</reference>
<feature type="compositionally biased region" description="Pro residues" evidence="1">
    <location>
        <begin position="72"/>
        <end position="86"/>
    </location>
</feature>
<proteinExistence type="predicted"/>
<evidence type="ECO:0000313" key="3">
    <source>
        <dbReference type="Proteomes" id="UP000054925"/>
    </source>
</evidence>
<dbReference type="EMBL" id="FCOL02000009">
    <property type="protein sequence ID" value="SAL47190.1"/>
    <property type="molecule type" value="Genomic_DNA"/>
</dbReference>
<dbReference type="RefSeq" id="WP_087656140.1">
    <property type="nucleotide sequence ID" value="NZ_FCOL02000009.1"/>
</dbReference>
<sequence>MRIKARTFGNPESNSTLVFANTGLAVASASAVDSAVEARTPVERETPARIDVVTAAPSVTTITLWDEITSPTPAPAPTPLPQPVPVPVDAGREAGTVSA</sequence>
<name>A0A158HU32_9BURK</name>
<organism evidence="2 3">
    <name type="scientific">Caballeronia terrestris</name>
    <dbReference type="NCBI Taxonomy" id="1226301"/>
    <lineage>
        <taxon>Bacteria</taxon>
        <taxon>Pseudomonadati</taxon>
        <taxon>Pseudomonadota</taxon>
        <taxon>Betaproteobacteria</taxon>
        <taxon>Burkholderiales</taxon>
        <taxon>Burkholderiaceae</taxon>
        <taxon>Caballeronia</taxon>
    </lineage>
</organism>
<keyword evidence="3" id="KW-1185">Reference proteome</keyword>
<gene>
    <name evidence="2" type="ORF">AWB67_02074</name>
</gene>
<dbReference type="AlphaFoldDB" id="A0A158HU32"/>
<evidence type="ECO:0000256" key="1">
    <source>
        <dbReference type="SAM" id="MobiDB-lite"/>
    </source>
</evidence>
<dbReference type="Proteomes" id="UP000054925">
    <property type="component" value="Unassembled WGS sequence"/>
</dbReference>
<accession>A0A158HU32</accession>
<comment type="caution">
    <text evidence="2">The sequence shown here is derived from an EMBL/GenBank/DDBJ whole genome shotgun (WGS) entry which is preliminary data.</text>
</comment>
<protein>
    <submittedName>
        <fullName evidence="2">Uncharacterized protein</fullName>
    </submittedName>
</protein>
<evidence type="ECO:0000313" key="2">
    <source>
        <dbReference type="EMBL" id="SAL47190.1"/>
    </source>
</evidence>